<name>A0ACC2J2B9_9PEZI</name>
<keyword evidence="2" id="KW-1185">Reference proteome</keyword>
<comment type="caution">
    <text evidence="1">The sequence shown here is derived from an EMBL/GenBank/DDBJ whole genome shotgun (WGS) entry which is preliminary data.</text>
</comment>
<gene>
    <name evidence="1" type="ORF">O1611_g10058</name>
</gene>
<dbReference type="EMBL" id="JAPUUL010003775">
    <property type="protein sequence ID" value="KAJ8121608.1"/>
    <property type="molecule type" value="Genomic_DNA"/>
</dbReference>
<protein>
    <submittedName>
        <fullName evidence="1">Uncharacterized protein</fullName>
    </submittedName>
</protein>
<sequence length="353" mass="40112">MIDRPNIKSDHPTLEALFDPDRFLAKYFLDGLHGEPDPGRQRSPLILKSWISYDGGFEKLVQAATQASELLVQRTAEPVQGNRWACSESCVIVGWAKQVIHQVEAWESKIEQLELLQAQREERDREKAILTKLKPHIDYARGHRSPPSDEPPLNRLVGSYIMHCRRLQDEYGCGLGSMTLDVHRPTSTHGAVAAFNFGLVEGTMLLATSEEALELLRLEQAVRSSDDEDELDGSEYITAPGKRKAKGSQQTGGRNFKRRLGGDHPPKPGRVYLQWAGCQTGNAYLVLDEDHVRTGHFDLDKTELTARGQFRYCEFFGHDEEPLVFTLLKVSDQPKKQPDAWASYCEEERWIRW</sequence>
<evidence type="ECO:0000313" key="1">
    <source>
        <dbReference type="EMBL" id="KAJ8121608.1"/>
    </source>
</evidence>
<proteinExistence type="predicted"/>
<reference evidence="1" key="1">
    <citation type="submission" date="2022-12" db="EMBL/GenBank/DDBJ databases">
        <title>Genome Sequence of Lasiodiplodia mahajangana.</title>
        <authorList>
            <person name="Buettner E."/>
        </authorList>
    </citation>
    <scope>NUCLEOTIDE SEQUENCE</scope>
    <source>
        <strain evidence="1">VT137</strain>
    </source>
</reference>
<accession>A0ACC2J2B9</accession>
<dbReference type="Proteomes" id="UP001153332">
    <property type="component" value="Unassembled WGS sequence"/>
</dbReference>
<organism evidence="1 2">
    <name type="scientific">Lasiodiplodia mahajangana</name>
    <dbReference type="NCBI Taxonomy" id="1108764"/>
    <lineage>
        <taxon>Eukaryota</taxon>
        <taxon>Fungi</taxon>
        <taxon>Dikarya</taxon>
        <taxon>Ascomycota</taxon>
        <taxon>Pezizomycotina</taxon>
        <taxon>Dothideomycetes</taxon>
        <taxon>Dothideomycetes incertae sedis</taxon>
        <taxon>Botryosphaeriales</taxon>
        <taxon>Botryosphaeriaceae</taxon>
        <taxon>Lasiodiplodia</taxon>
    </lineage>
</organism>
<evidence type="ECO:0000313" key="2">
    <source>
        <dbReference type="Proteomes" id="UP001153332"/>
    </source>
</evidence>